<keyword evidence="5" id="KW-1185">Reference proteome</keyword>
<dbReference type="PANTHER" id="PTHR30273">
    <property type="entry name" value="PERIPLASMIC SIGNAL SENSOR AND SIGMA FACTOR ACTIVATOR FECR-RELATED"/>
    <property type="match status" value="1"/>
</dbReference>
<accession>A0A6N8JBW9</accession>
<dbReference type="Proteomes" id="UP000468388">
    <property type="component" value="Unassembled WGS sequence"/>
</dbReference>
<dbReference type="RefSeq" id="WP_157301388.1">
    <property type="nucleotide sequence ID" value="NZ_BAAAZB010000002.1"/>
</dbReference>
<sequence length="348" mass="38944">MDYSVYDTADFVCNDSFVAWIQHGEQADFWKTVEEQYPEKRAAMSEARAIITAASSLPAFTLKDEVSAEIWNNIRKKPVTRWYRAAAAAAIFALATLWWLMPQQSHKKDFVYRQLLRKAKVEHPVEVVNEGKKPMAVSLPDGSSVLLQPGARLSYPACFSHGCHRKVFLSGAAFFEIYRDAKQPFVVYANEMIIDVLGTSFAVKAYEEDSLVELLVKTGRVAVSVQSTDQQVILTANQQAILTRSTLLVDVTSLQEHKPLAATLETYSFVFTDAPVDSVMKTIEQAYGVHITYDKALLADCRLTASLYDEPLYEKIRLICKALEASCIIEGNDIKISAKGCHQNVIEN</sequence>
<keyword evidence="1" id="KW-0812">Transmembrane</keyword>
<evidence type="ECO:0000259" key="3">
    <source>
        <dbReference type="Pfam" id="PF16344"/>
    </source>
</evidence>
<organism evidence="4 5">
    <name type="scientific">Chitinophaga oryziterrae</name>
    <dbReference type="NCBI Taxonomy" id="1031224"/>
    <lineage>
        <taxon>Bacteria</taxon>
        <taxon>Pseudomonadati</taxon>
        <taxon>Bacteroidota</taxon>
        <taxon>Chitinophagia</taxon>
        <taxon>Chitinophagales</taxon>
        <taxon>Chitinophagaceae</taxon>
        <taxon>Chitinophaga</taxon>
    </lineage>
</organism>
<feature type="domain" description="Protein FecR C-terminal" evidence="3">
    <location>
        <begin position="269"/>
        <end position="336"/>
    </location>
</feature>
<dbReference type="PIRSF" id="PIRSF018266">
    <property type="entry name" value="FecR"/>
    <property type="match status" value="1"/>
</dbReference>
<dbReference type="Gene3D" id="3.55.50.30">
    <property type="match status" value="1"/>
</dbReference>
<keyword evidence="1" id="KW-0472">Membrane</keyword>
<dbReference type="InterPro" id="IPR032508">
    <property type="entry name" value="FecR_C"/>
</dbReference>
<dbReference type="InterPro" id="IPR012373">
    <property type="entry name" value="Ferrdict_sens_TM"/>
</dbReference>
<dbReference type="Pfam" id="PF04773">
    <property type="entry name" value="FecR"/>
    <property type="match status" value="1"/>
</dbReference>
<dbReference type="Pfam" id="PF16344">
    <property type="entry name" value="FecR_C"/>
    <property type="match status" value="1"/>
</dbReference>
<dbReference type="Gene3D" id="2.60.120.1440">
    <property type="match status" value="1"/>
</dbReference>
<dbReference type="AlphaFoldDB" id="A0A6N8JBW9"/>
<reference evidence="4 5" key="1">
    <citation type="submission" date="2019-12" db="EMBL/GenBank/DDBJ databases">
        <title>The draft genomic sequence of strain Chitinophaga oryziterrae JCM 16595.</title>
        <authorList>
            <person name="Zhang X."/>
        </authorList>
    </citation>
    <scope>NUCLEOTIDE SEQUENCE [LARGE SCALE GENOMIC DNA]</scope>
    <source>
        <strain evidence="4 5">JCM 16595</strain>
    </source>
</reference>
<protein>
    <submittedName>
        <fullName evidence="4">DUF4974 domain-containing protein</fullName>
    </submittedName>
</protein>
<dbReference type="EMBL" id="WRXO01000005">
    <property type="protein sequence ID" value="MVT42785.1"/>
    <property type="molecule type" value="Genomic_DNA"/>
</dbReference>
<comment type="caution">
    <text evidence="4">The sequence shown here is derived from an EMBL/GenBank/DDBJ whole genome shotgun (WGS) entry which is preliminary data.</text>
</comment>
<feature type="domain" description="FecR protein" evidence="2">
    <location>
        <begin position="135"/>
        <end position="221"/>
    </location>
</feature>
<dbReference type="GO" id="GO:0016989">
    <property type="term" value="F:sigma factor antagonist activity"/>
    <property type="evidence" value="ECO:0007669"/>
    <property type="project" value="TreeGrafter"/>
</dbReference>
<gene>
    <name evidence="4" type="ORF">GO495_19480</name>
</gene>
<feature type="transmembrane region" description="Helical" evidence="1">
    <location>
        <begin position="82"/>
        <end position="101"/>
    </location>
</feature>
<evidence type="ECO:0000256" key="1">
    <source>
        <dbReference type="SAM" id="Phobius"/>
    </source>
</evidence>
<dbReference type="PANTHER" id="PTHR30273:SF2">
    <property type="entry name" value="PROTEIN FECR"/>
    <property type="match status" value="1"/>
</dbReference>
<keyword evidence="1" id="KW-1133">Transmembrane helix</keyword>
<evidence type="ECO:0000313" key="4">
    <source>
        <dbReference type="EMBL" id="MVT42785.1"/>
    </source>
</evidence>
<evidence type="ECO:0000259" key="2">
    <source>
        <dbReference type="Pfam" id="PF04773"/>
    </source>
</evidence>
<proteinExistence type="predicted"/>
<dbReference type="InterPro" id="IPR006860">
    <property type="entry name" value="FecR"/>
</dbReference>
<dbReference type="OrthoDB" id="645173at2"/>
<name>A0A6N8JBW9_9BACT</name>
<evidence type="ECO:0000313" key="5">
    <source>
        <dbReference type="Proteomes" id="UP000468388"/>
    </source>
</evidence>